<organism evidence="1 2">
    <name type="scientific">Photobacterium angustum (strain S14 / CCUG 15956)</name>
    <name type="common">Vibrio sp. (strain S14 / CCUG 15956)</name>
    <dbReference type="NCBI Taxonomy" id="314292"/>
    <lineage>
        <taxon>Bacteria</taxon>
        <taxon>Pseudomonadati</taxon>
        <taxon>Pseudomonadota</taxon>
        <taxon>Gammaproteobacteria</taxon>
        <taxon>Vibrionales</taxon>
        <taxon>Vibrionaceae</taxon>
        <taxon>Photobacterium</taxon>
    </lineage>
</organism>
<proteinExistence type="predicted"/>
<dbReference type="RefSeq" id="WP_005367396.1">
    <property type="nucleotide sequence ID" value="NZ_CH902600.1"/>
</dbReference>
<dbReference type="OrthoDB" id="9904683at2"/>
<accession>Q1ZQA2</accession>
<sequence length="149" mass="17726">MTNLSFKYLYFQYLKIKKIITTLEVKQGQLLEDEKCLKQQLLDADQHFLMLIHNSLPDPRPSQPRRLKDKPQLIPKCTKSIHRALFTLNKQQQQLNKDLIKLQKYQDKTKHLLILFKKAICNEAYLDVEYKLQIEQLSLQLELVLASYL</sequence>
<dbReference type="HOGENOM" id="CLU_1747938_0_0_6"/>
<name>Q1ZQA2_PHOAS</name>
<dbReference type="Proteomes" id="UP000001603">
    <property type="component" value="Unassembled WGS sequence"/>
</dbReference>
<evidence type="ECO:0000313" key="2">
    <source>
        <dbReference type="Proteomes" id="UP000001603"/>
    </source>
</evidence>
<evidence type="ECO:0000313" key="1">
    <source>
        <dbReference type="EMBL" id="EAS64395.1"/>
    </source>
</evidence>
<dbReference type="AlphaFoldDB" id="Q1ZQA2"/>
<comment type="caution">
    <text evidence="1">The sequence shown here is derived from an EMBL/GenBank/DDBJ whole genome shotgun (WGS) entry which is preliminary data.</text>
</comment>
<protein>
    <submittedName>
        <fullName evidence="1">Uncharacterized protein</fullName>
    </submittedName>
</protein>
<gene>
    <name evidence="1" type="ORF">VAS14_01716</name>
</gene>
<dbReference type="EMBL" id="AAOJ01000003">
    <property type="protein sequence ID" value="EAS64395.1"/>
    <property type="molecule type" value="Genomic_DNA"/>
</dbReference>
<reference evidence="1 2" key="1">
    <citation type="journal article" date="2009" name="Proc. Natl. Acad. Sci. U.S.A.">
        <title>The genomic basis of trophic strategy in marine bacteria.</title>
        <authorList>
            <person name="Lauro F.M."/>
            <person name="McDougald D."/>
            <person name="Thomas T."/>
            <person name="Williams T.J."/>
            <person name="Egan S."/>
            <person name="Rice S."/>
            <person name="DeMaere M.Z."/>
            <person name="Ting L."/>
            <person name="Ertan H."/>
            <person name="Johnson J."/>
            <person name="Ferriera S."/>
            <person name="Lapidus A."/>
            <person name="Anderson I."/>
            <person name="Kyrpides N."/>
            <person name="Munk A.C."/>
            <person name="Detter C."/>
            <person name="Han C.S."/>
            <person name="Brown M.V."/>
            <person name="Robb F.T."/>
            <person name="Kjelleberg S."/>
            <person name="Cavicchioli R."/>
        </authorList>
    </citation>
    <scope>NUCLEOTIDE SEQUENCE [LARGE SCALE GENOMIC DNA]</scope>
    <source>
        <strain evidence="1 2">S14</strain>
    </source>
</reference>